<accession>A0A9N9QP04</accession>
<feature type="region of interest" description="Disordered" evidence="1">
    <location>
        <begin position="399"/>
        <end position="421"/>
    </location>
</feature>
<keyword evidence="3" id="KW-1185">Reference proteome</keyword>
<dbReference type="PANTHER" id="PTHR34153">
    <property type="entry name" value="SI:CH211-262H13.3-RELATED-RELATED"/>
    <property type="match status" value="1"/>
</dbReference>
<feature type="region of interest" description="Disordered" evidence="1">
    <location>
        <begin position="190"/>
        <end position="239"/>
    </location>
</feature>
<dbReference type="PANTHER" id="PTHR34153:SF2">
    <property type="entry name" value="SI:CH211-262H13.3-RELATED"/>
    <property type="match status" value="1"/>
</dbReference>
<organism evidence="2 3">
    <name type="scientific">Ceutorhynchus assimilis</name>
    <name type="common">cabbage seed weevil</name>
    <dbReference type="NCBI Taxonomy" id="467358"/>
    <lineage>
        <taxon>Eukaryota</taxon>
        <taxon>Metazoa</taxon>
        <taxon>Ecdysozoa</taxon>
        <taxon>Arthropoda</taxon>
        <taxon>Hexapoda</taxon>
        <taxon>Insecta</taxon>
        <taxon>Pterygota</taxon>
        <taxon>Neoptera</taxon>
        <taxon>Endopterygota</taxon>
        <taxon>Coleoptera</taxon>
        <taxon>Polyphaga</taxon>
        <taxon>Cucujiformia</taxon>
        <taxon>Curculionidae</taxon>
        <taxon>Ceutorhynchinae</taxon>
        <taxon>Ceutorhynchus</taxon>
    </lineage>
</organism>
<proteinExistence type="predicted"/>
<feature type="region of interest" description="Disordered" evidence="1">
    <location>
        <begin position="83"/>
        <end position="141"/>
    </location>
</feature>
<dbReference type="EMBL" id="OU892285">
    <property type="protein sequence ID" value="CAG9773875.1"/>
    <property type="molecule type" value="Genomic_DNA"/>
</dbReference>
<evidence type="ECO:0000313" key="3">
    <source>
        <dbReference type="Proteomes" id="UP001152799"/>
    </source>
</evidence>
<dbReference type="Proteomes" id="UP001152799">
    <property type="component" value="Chromosome 9"/>
</dbReference>
<feature type="compositionally biased region" description="Acidic residues" evidence="1">
    <location>
        <begin position="410"/>
        <end position="421"/>
    </location>
</feature>
<name>A0A9N9QP04_9CUCU</name>
<dbReference type="OrthoDB" id="6609483at2759"/>
<evidence type="ECO:0000256" key="1">
    <source>
        <dbReference type="SAM" id="MobiDB-lite"/>
    </source>
</evidence>
<evidence type="ECO:0008006" key="4">
    <source>
        <dbReference type="Google" id="ProtNLM"/>
    </source>
</evidence>
<sequence length="421" mass="47347">MDKSWDIIVWTPENSIDYVPSSWGNFERTQFKYPKNCSSTKIRKMIDSCLEPENFTWLDAVCKATSVKDLAMAKEMCDKGQYTSNLESSENDGPHKRRRKRKKLLYESSESSSDDTSSKSSSPLQVSQESQAGSTKRYTAKANKKGNLLGFKREAFTTPSSKNDSPAIAVAMNAHDPAHDQINNNIIHENPSNRFQRSNDENLTPKNGIQPKSSQARPRSLLGNSSKGAQSEPSTPKPNELSKVLEEIQFHMAENTKILKRLDAFMNTKENFNNADNLVGNELIYAEKLPCKTQGELEDINSFITNGRQNFKELVNYLYLLGGSTAHKAVYTMMTKIFDKKLALQYSGQGKKKKLPFCSLKIYEAIIASTRKRHPTESEDGIKKSVALFLATAKSRLGKEPNVTNVNEPQDSEGQEEEEDF</sequence>
<protein>
    <recommendedName>
        <fullName evidence="4">DUF4806 domain-containing protein</fullName>
    </recommendedName>
</protein>
<reference evidence="2" key="1">
    <citation type="submission" date="2022-01" db="EMBL/GenBank/DDBJ databases">
        <authorList>
            <person name="King R."/>
        </authorList>
    </citation>
    <scope>NUCLEOTIDE SEQUENCE</scope>
</reference>
<feature type="compositionally biased region" description="Polar residues" evidence="1">
    <location>
        <begin position="190"/>
        <end position="234"/>
    </location>
</feature>
<feature type="compositionally biased region" description="Low complexity" evidence="1">
    <location>
        <begin position="107"/>
        <end position="131"/>
    </location>
</feature>
<dbReference type="AlphaFoldDB" id="A0A9N9QP04"/>
<evidence type="ECO:0000313" key="2">
    <source>
        <dbReference type="EMBL" id="CAG9773875.1"/>
    </source>
</evidence>
<gene>
    <name evidence="2" type="ORF">CEUTPL_LOCUS14260</name>
</gene>